<dbReference type="GO" id="GO:0006310">
    <property type="term" value="P:DNA recombination"/>
    <property type="evidence" value="ECO:0007669"/>
    <property type="project" value="UniProtKB-KW"/>
</dbReference>
<dbReference type="InterPro" id="IPR010285">
    <property type="entry name" value="DNA_helicase_pif1-like_DEAD"/>
</dbReference>
<dbReference type="GO" id="GO:0006281">
    <property type="term" value="P:DNA repair"/>
    <property type="evidence" value="ECO:0007669"/>
    <property type="project" value="UniProtKB-KW"/>
</dbReference>
<sequence>MGRLSQQFVVDAWVKVEHSRLYFVEQNQDLLRTEMYRGLMDHLVKKTEDSNTKIGKMVILPSSFTGSPRACKENYLDSMTLVQSKGKPDLFITMTCNSAWSEISDNMRSHESTLDRPDLIVRVFHEKLKAILNDITKQHIFGEWVAYTIVKKFMIHGPCGEENVFAVCMDPEKQICTKKFPKSFVDSTIYDTTGYPLYKRSRSSNIIIYNHKNGRRIADNRFVVPYNPYLLLKYNCHINVEVCTTVLCIKYLFKYCYKGHDCALIEMTNTRKDESEEVSVTLNHDEIKSYINTRYACPPEAVYRINKYKMNDISHAIIRLAIHNEDEQNVYFKDGCETEVLTKNVETTLTSWFTLNKEDPKANNLLYTDIPYQYVYENKKWKTRKRMTKPIISRMYLVSPKQKERYYLRILLLHTRGAKSFDDLKTFDGIKYNTYLEVVRARNLIKIDNEWDLCLAESVEIKFPHAICELFAFICIHHNPINSRDLYDKYKSTFYFPHMSSEDGENWALGKIQLTLQNHGYELKDFNLPDITTQECVDYNNEESVTDLSHQVANVKDVRLTQPQEVIFNTIVESLRESSYGKLIFIHGPGGSGKSFLLNYIINYMIEQNVEVLPVAWTGIAANLLKNGKTSHIAFKLPLDITSDCVCNVSPNSIYGDYLRQVKIIIWDEISMASKDAFEAVSRLLKDVSNNDKLFGGKVIVVAGDFRQTLPIVRHGTKAHIIANCVKHSSMWHKFRSFALFENKRLKDKDEQFQQWLLNIGDGIFKNQFEKETESILVPEDMLCTKESLVDQIYGTKIDVKDMRSRHKVILAPTNADVIELNKEILSIVEGKPVEYLSIDVAVDDNNEEMNTSMPVEFLNTLTPNGLPPHNLTLKVGAIVILLRNLNINNGLCNGTRLKIKTLMKYSIFAEVVSGNAVGSSVIIPRIDLTPANGEIPFKLVRRQLPVRLGYAMTINKSQGQSFEKVGVLLPALVFGHGQLYVALSRVRSRAGIKVVLQHNNVKTHNNARLGKRKIDQSSHYTKNVVYKEIL</sequence>
<comment type="similarity">
    <text evidence="1">Belongs to the helicase family.</text>
</comment>
<dbReference type="Pfam" id="PF21530">
    <property type="entry name" value="Pif1_2B_dom"/>
    <property type="match status" value="1"/>
</dbReference>
<keyword evidence="1" id="KW-0378">Hydrolase</keyword>
<feature type="domain" description="DNA helicase Pif1-like 2B" evidence="4">
    <location>
        <begin position="857"/>
        <end position="903"/>
    </location>
</feature>
<keyword evidence="1" id="KW-0227">DNA damage</keyword>
<keyword evidence="1" id="KW-0347">Helicase</keyword>
<dbReference type="Pfam" id="PF14214">
    <property type="entry name" value="Helitron_like_N"/>
    <property type="match status" value="1"/>
</dbReference>
<dbReference type="EMBL" id="JBJJXI010000083">
    <property type="protein sequence ID" value="KAL3395323.1"/>
    <property type="molecule type" value="Genomic_DNA"/>
</dbReference>
<feature type="domain" description="Helitron helicase-like" evidence="3">
    <location>
        <begin position="1"/>
        <end position="150"/>
    </location>
</feature>
<comment type="cofactor">
    <cofactor evidence="1">
        <name>Mg(2+)</name>
        <dbReference type="ChEBI" id="CHEBI:18420"/>
    </cofactor>
</comment>
<dbReference type="GO" id="GO:0043139">
    <property type="term" value="F:5'-3' DNA helicase activity"/>
    <property type="evidence" value="ECO:0007669"/>
    <property type="project" value="UniProtKB-EC"/>
</dbReference>
<dbReference type="AlphaFoldDB" id="A0ABD2WQT2"/>
<evidence type="ECO:0000256" key="1">
    <source>
        <dbReference type="RuleBase" id="RU363044"/>
    </source>
</evidence>
<keyword evidence="1" id="KW-0233">DNA recombination</keyword>
<dbReference type="PANTHER" id="PTHR10492">
    <property type="match status" value="1"/>
</dbReference>
<dbReference type="Pfam" id="PF05970">
    <property type="entry name" value="PIF1"/>
    <property type="match status" value="1"/>
</dbReference>
<evidence type="ECO:0000313" key="6">
    <source>
        <dbReference type="Proteomes" id="UP001627154"/>
    </source>
</evidence>
<keyword evidence="1" id="KW-0234">DNA repair</keyword>
<dbReference type="InterPro" id="IPR027417">
    <property type="entry name" value="P-loop_NTPase"/>
</dbReference>
<keyword evidence="1" id="KW-0547">Nucleotide-binding</keyword>
<dbReference type="EC" id="5.6.2.3" evidence="1"/>
<organism evidence="5 6">
    <name type="scientific">Trichogramma kaykai</name>
    <dbReference type="NCBI Taxonomy" id="54128"/>
    <lineage>
        <taxon>Eukaryota</taxon>
        <taxon>Metazoa</taxon>
        <taxon>Ecdysozoa</taxon>
        <taxon>Arthropoda</taxon>
        <taxon>Hexapoda</taxon>
        <taxon>Insecta</taxon>
        <taxon>Pterygota</taxon>
        <taxon>Neoptera</taxon>
        <taxon>Endopterygota</taxon>
        <taxon>Hymenoptera</taxon>
        <taxon>Apocrita</taxon>
        <taxon>Proctotrupomorpha</taxon>
        <taxon>Chalcidoidea</taxon>
        <taxon>Trichogrammatidae</taxon>
        <taxon>Trichogramma</taxon>
    </lineage>
</organism>
<dbReference type="GO" id="GO:0005524">
    <property type="term" value="F:ATP binding"/>
    <property type="evidence" value="ECO:0007669"/>
    <property type="project" value="UniProtKB-KW"/>
</dbReference>
<comment type="caution">
    <text evidence="5">The sequence shown here is derived from an EMBL/GenBank/DDBJ whole genome shotgun (WGS) entry which is preliminary data.</text>
</comment>
<keyword evidence="1" id="KW-0067">ATP-binding</keyword>
<dbReference type="PANTHER" id="PTHR10492:SF57">
    <property type="entry name" value="ATP-DEPENDENT DNA HELICASE"/>
    <property type="match status" value="1"/>
</dbReference>
<evidence type="ECO:0000259" key="2">
    <source>
        <dbReference type="Pfam" id="PF05970"/>
    </source>
</evidence>
<dbReference type="Gene3D" id="3.40.50.300">
    <property type="entry name" value="P-loop containing nucleotide triphosphate hydrolases"/>
    <property type="match status" value="2"/>
</dbReference>
<dbReference type="InterPro" id="IPR025476">
    <property type="entry name" value="Helitron_helicase-like"/>
</dbReference>
<evidence type="ECO:0000259" key="4">
    <source>
        <dbReference type="Pfam" id="PF21530"/>
    </source>
</evidence>
<comment type="catalytic activity">
    <reaction evidence="1">
        <text>ATP + H2O = ADP + phosphate + H(+)</text>
        <dbReference type="Rhea" id="RHEA:13065"/>
        <dbReference type="ChEBI" id="CHEBI:15377"/>
        <dbReference type="ChEBI" id="CHEBI:15378"/>
        <dbReference type="ChEBI" id="CHEBI:30616"/>
        <dbReference type="ChEBI" id="CHEBI:43474"/>
        <dbReference type="ChEBI" id="CHEBI:456216"/>
        <dbReference type="EC" id="5.6.2.3"/>
    </reaction>
</comment>
<accession>A0ABD2WQT2</accession>
<dbReference type="SUPFAM" id="SSF52540">
    <property type="entry name" value="P-loop containing nucleoside triphosphate hydrolases"/>
    <property type="match status" value="2"/>
</dbReference>
<dbReference type="InterPro" id="IPR049163">
    <property type="entry name" value="Pif1-like_2B_dom"/>
</dbReference>
<dbReference type="GO" id="GO:0016787">
    <property type="term" value="F:hydrolase activity"/>
    <property type="evidence" value="ECO:0007669"/>
    <property type="project" value="UniProtKB-KW"/>
</dbReference>
<protein>
    <recommendedName>
        <fullName evidence="1">ATP-dependent DNA helicase</fullName>
        <ecNumber evidence="1">5.6.2.3</ecNumber>
    </recommendedName>
</protein>
<proteinExistence type="inferred from homology"/>
<evidence type="ECO:0000259" key="3">
    <source>
        <dbReference type="Pfam" id="PF14214"/>
    </source>
</evidence>
<reference evidence="5 6" key="1">
    <citation type="journal article" date="2024" name="bioRxiv">
        <title>A reference genome for Trichogramma kaykai: A tiny desert-dwelling parasitoid wasp with competing sex-ratio distorters.</title>
        <authorList>
            <person name="Culotta J."/>
            <person name="Lindsey A.R."/>
        </authorList>
    </citation>
    <scope>NUCLEOTIDE SEQUENCE [LARGE SCALE GENOMIC DNA]</scope>
    <source>
        <strain evidence="5 6">KSX58</strain>
    </source>
</reference>
<name>A0ABD2WQT2_9HYME</name>
<feature type="domain" description="DNA helicase Pif1-like DEAD-box helicase" evidence="2">
    <location>
        <begin position="560"/>
        <end position="767"/>
    </location>
</feature>
<keyword evidence="6" id="KW-1185">Reference proteome</keyword>
<evidence type="ECO:0000313" key="5">
    <source>
        <dbReference type="EMBL" id="KAL3395323.1"/>
    </source>
</evidence>
<dbReference type="CDD" id="cd18809">
    <property type="entry name" value="SF1_C_RecD"/>
    <property type="match status" value="1"/>
</dbReference>
<dbReference type="Proteomes" id="UP001627154">
    <property type="component" value="Unassembled WGS sequence"/>
</dbReference>
<gene>
    <name evidence="5" type="ORF">TKK_010593</name>
</gene>